<dbReference type="EMBL" id="WXFA01000040">
    <property type="protein sequence ID" value="MBM3095222.1"/>
    <property type="molecule type" value="Genomic_DNA"/>
</dbReference>
<dbReference type="NCBIfam" id="TIGR00112">
    <property type="entry name" value="proC"/>
    <property type="match status" value="1"/>
</dbReference>
<proteinExistence type="inferred from homology"/>
<keyword evidence="4" id="KW-0028">Amino-acid biosynthesis</keyword>
<evidence type="ECO:0000256" key="5">
    <source>
        <dbReference type="NCBIfam" id="TIGR00112"/>
    </source>
</evidence>
<evidence type="ECO:0000259" key="8">
    <source>
        <dbReference type="Pfam" id="PF14748"/>
    </source>
</evidence>
<comment type="pathway">
    <text evidence="4">Amino-acid biosynthesis; L-proline biosynthesis; L-proline from L-glutamate 5-semialdehyde: step 1/1.</text>
</comment>
<protein>
    <recommendedName>
        <fullName evidence="4 5">Pyrroline-5-carboxylate reductase</fullName>
        <shortName evidence="4">P5C reductase</shortName>
        <shortName evidence="4">P5CR</shortName>
        <ecNumber evidence="4 5">1.5.1.2</ecNumber>
    </recommendedName>
    <alternativeName>
        <fullName evidence="4">PCA reductase</fullName>
    </alternativeName>
</protein>
<feature type="domain" description="Pyrroline-5-carboxylate reductase catalytic N-terminal" evidence="7">
    <location>
        <begin position="5"/>
        <end position="96"/>
    </location>
</feature>
<organism evidence="9 10">
    <name type="scientific">Ensifer canadensis</name>
    <dbReference type="NCBI Taxonomy" id="555315"/>
    <lineage>
        <taxon>Bacteria</taxon>
        <taxon>Pseudomonadati</taxon>
        <taxon>Pseudomonadota</taxon>
        <taxon>Alphaproteobacteria</taxon>
        <taxon>Hyphomicrobiales</taxon>
        <taxon>Rhizobiaceae</taxon>
        <taxon>Sinorhizobium/Ensifer group</taxon>
        <taxon>Ensifer</taxon>
    </lineage>
</organism>
<dbReference type="HAMAP" id="MF_01925">
    <property type="entry name" value="P5C_reductase"/>
    <property type="match status" value="1"/>
</dbReference>
<dbReference type="FunFam" id="1.10.3730.10:FF:000001">
    <property type="entry name" value="Pyrroline-5-carboxylate reductase"/>
    <property type="match status" value="1"/>
</dbReference>
<dbReference type="Gene3D" id="1.10.3730.10">
    <property type="entry name" value="ProC C-terminal domain-like"/>
    <property type="match status" value="1"/>
</dbReference>
<evidence type="ECO:0000256" key="2">
    <source>
        <dbReference type="ARBA" id="ARBA00022857"/>
    </source>
</evidence>
<comment type="caution">
    <text evidence="9">The sequence shown here is derived from an EMBL/GenBank/DDBJ whole genome shotgun (WGS) entry which is preliminary data.</text>
</comment>
<dbReference type="SUPFAM" id="SSF48179">
    <property type="entry name" value="6-phosphogluconate dehydrogenase C-terminal domain-like"/>
    <property type="match status" value="1"/>
</dbReference>
<sequence>MTQVLLIGAGNMGFAMLRTWIGMEGHRFAVVEVNESLRQRAESVGAQAYDAVSDLPVDLAANVVVIATKPQAVADAVADSRAVLGQDGLLMSVAAGITIDGMRQYAGEGPAIVRCMPNTPAAIGEGMVVCCASANARSSDRALALSLLSAIGRVAFIENESLMDAVTAMSGSGPAYVFHLLEAFSAAGVAAGLPEDLAMTLAKQTVFGAAKLALASGADPAVLREQVTSAHGTTAAALSVLMNPEVGLAVLFRRAVEAARHRSLELGAE</sequence>
<feature type="binding site" evidence="6">
    <location>
        <begin position="7"/>
        <end position="12"/>
    </location>
    <ligand>
        <name>NADP(+)</name>
        <dbReference type="ChEBI" id="CHEBI:58349"/>
    </ligand>
</feature>
<comment type="catalytic activity">
    <reaction evidence="4">
        <text>L-proline + NADP(+) = (S)-1-pyrroline-5-carboxylate + NADPH + 2 H(+)</text>
        <dbReference type="Rhea" id="RHEA:14109"/>
        <dbReference type="ChEBI" id="CHEBI:15378"/>
        <dbReference type="ChEBI" id="CHEBI:17388"/>
        <dbReference type="ChEBI" id="CHEBI:57783"/>
        <dbReference type="ChEBI" id="CHEBI:58349"/>
        <dbReference type="ChEBI" id="CHEBI:60039"/>
        <dbReference type="EC" id="1.5.1.2"/>
    </reaction>
</comment>
<dbReference type="RefSeq" id="WP_057207898.1">
    <property type="nucleotide sequence ID" value="NZ_CP083373.1"/>
</dbReference>
<dbReference type="Pfam" id="PF03807">
    <property type="entry name" value="F420_oxidored"/>
    <property type="match status" value="1"/>
</dbReference>
<dbReference type="EC" id="1.5.1.2" evidence="4 5"/>
<feature type="domain" description="Pyrroline-5-carboxylate reductase dimerisation" evidence="8">
    <location>
        <begin position="160"/>
        <end position="266"/>
    </location>
</feature>
<dbReference type="GO" id="GO:0004735">
    <property type="term" value="F:pyrroline-5-carboxylate reductase activity"/>
    <property type="evidence" value="ECO:0007669"/>
    <property type="project" value="UniProtKB-UniRule"/>
</dbReference>
<dbReference type="InterPro" id="IPR036291">
    <property type="entry name" value="NAD(P)-bd_dom_sf"/>
</dbReference>
<dbReference type="InterPro" id="IPR029036">
    <property type="entry name" value="P5CR_dimer"/>
</dbReference>
<keyword evidence="2 4" id="KW-0521">NADP</keyword>
<dbReference type="SUPFAM" id="SSF51735">
    <property type="entry name" value="NAD(P)-binding Rossmann-fold domains"/>
    <property type="match status" value="1"/>
</dbReference>
<dbReference type="GO" id="GO:0055129">
    <property type="term" value="P:L-proline biosynthetic process"/>
    <property type="evidence" value="ECO:0007669"/>
    <property type="project" value="UniProtKB-UniRule"/>
</dbReference>
<keyword evidence="4" id="KW-0641">Proline biosynthesis</keyword>
<dbReference type="PANTHER" id="PTHR11645">
    <property type="entry name" value="PYRROLINE-5-CARBOXYLATE REDUCTASE"/>
    <property type="match status" value="1"/>
</dbReference>
<evidence type="ECO:0000313" key="9">
    <source>
        <dbReference type="EMBL" id="MBM3095222.1"/>
    </source>
</evidence>
<dbReference type="PIRSF" id="PIRSF000193">
    <property type="entry name" value="Pyrrol-5-carb_rd"/>
    <property type="match status" value="1"/>
</dbReference>
<keyword evidence="3 4" id="KW-0560">Oxidoreductase</keyword>
<evidence type="ECO:0000256" key="1">
    <source>
        <dbReference type="ARBA" id="ARBA00005525"/>
    </source>
</evidence>
<comment type="similarity">
    <text evidence="1 4">Belongs to the pyrroline-5-carboxylate reductase family.</text>
</comment>
<comment type="function">
    <text evidence="4">Catalyzes the reduction of 1-pyrroline-5-carboxylate (PCA) to L-proline.</text>
</comment>
<dbReference type="GO" id="GO:0005737">
    <property type="term" value="C:cytoplasm"/>
    <property type="evidence" value="ECO:0007669"/>
    <property type="project" value="UniProtKB-SubCell"/>
</dbReference>
<accession>A0AAW4FVS3</accession>
<dbReference type="PANTHER" id="PTHR11645:SF0">
    <property type="entry name" value="PYRROLINE-5-CARBOXYLATE REDUCTASE 3"/>
    <property type="match status" value="1"/>
</dbReference>
<dbReference type="Gene3D" id="3.40.50.720">
    <property type="entry name" value="NAD(P)-binding Rossmann-like Domain"/>
    <property type="match status" value="1"/>
</dbReference>
<keyword evidence="4" id="KW-0963">Cytoplasm</keyword>
<dbReference type="AlphaFoldDB" id="A0AAW4FVS3"/>
<dbReference type="InterPro" id="IPR008927">
    <property type="entry name" value="6-PGluconate_DH-like_C_sf"/>
</dbReference>
<keyword evidence="10" id="KW-1185">Reference proteome</keyword>
<evidence type="ECO:0000259" key="7">
    <source>
        <dbReference type="Pfam" id="PF03807"/>
    </source>
</evidence>
<dbReference type="Proteomes" id="UP000744980">
    <property type="component" value="Unassembled WGS sequence"/>
</dbReference>
<evidence type="ECO:0000313" key="10">
    <source>
        <dbReference type="Proteomes" id="UP000744980"/>
    </source>
</evidence>
<comment type="subcellular location">
    <subcellularLocation>
        <location evidence="4">Cytoplasm</location>
    </subcellularLocation>
</comment>
<gene>
    <name evidence="4" type="primary">proC</name>
    <name evidence="9" type="ORF">GFB56_31340</name>
</gene>
<evidence type="ECO:0000256" key="4">
    <source>
        <dbReference type="HAMAP-Rule" id="MF_01925"/>
    </source>
</evidence>
<name>A0AAW4FVS3_9HYPH</name>
<dbReference type="Pfam" id="PF14748">
    <property type="entry name" value="P5CR_dimer"/>
    <property type="match status" value="1"/>
</dbReference>
<evidence type="ECO:0000256" key="6">
    <source>
        <dbReference type="PIRSR" id="PIRSR000193-1"/>
    </source>
</evidence>
<evidence type="ECO:0000256" key="3">
    <source>
        <dbReference type="ARBA" id="ARBA00023002"/>
    </source>
</evidence>
<dbReference type="InterPro" id="IPR028939">
    <property type="entry name" value="P5C_Rdtase_cat_N"/>
</dbReference>
<comment type="catalytic activity">
    <reaction evidence="4">
        <text>L-proline + NAD(+) = (S)-1-pyrroline-5-carboxylate + NADH + 2 H(+)</text>
        <dbReference type="Rhea" id="RHEA:14105"/>
        <dbReference type="ChEBI" id="CHEBI:15378"/>
        <dbReference type="ChEBI" id="CHEBI:17388"/>
        <dbReference type="ChEBI" id="CHEBI:57540"/>
        <dbReference type="ChEBI" id="CHEBI:57945"/>
        <dbReference type="ChEBI" id="CHEBI:60039"/>
        <dbReference type="EC" id="1.5.1.2"/>
    </reaction>
</comment>
<feature type="binding site" evidence="6">
    <location>
        <begin position="67"/>
        <end position="70"/>
    </location>
    <ligand>
        <name>NADP(+)</name>
        <dbReference type="ChEBI" id="CHEBI:58349"/>
    </ligand>
</feature>
<dbReference type="InterPro" id="IPR000304">
    <property type="entry name" value="Pyrroline-COOH_reductase"/>
</dbReference>
<reference evidence="9 10" key="1">
    <citation type="submission" date="2020-01" db="EMBL/GenBank/DDBJ databases">
        <title>Draft genome assembly of Ensifer adhaerens T173.</title>
        <authorList>
            <person name="Craig J.E."/>
            <person name="Stinchcombe J.R."/>
        </authorList>
    </citation>
    <scope>NUCLEOTIDE SEQUENCE [LARGE SCALE GENOMIC DNA]</scope>
    <source>
        <strain evidence="9 10">T173</strain>
    </source>
</reference>